<keyword evidence="5" id="KW-0342">GTP-binding</keyword>
<dbReference type="Gene3D" id="3.30.70.3280">
    <property type="entry name" value="Peptide chain release factor 3, domain III"/>
    <property type="match status" value="1"/>
</dbReference>
<dbReference type="EMBL" id="OB673244">
    <property type="protein sequence ID" value="CAD7235520.1"/>
    <property type="molecule type" value="Genomic_DNA"/>
</dbReference>
<feature type="domain" description="Elongation factor G-like" evidence="7">
    <location>
        <begin position="21"/>
        <end position="107"/>
    </location>
</feature>
<keyword evidence="2" id="KW-0963">Cytoplasm</keyword>
<evidence type="ECO:0000259" key="7">
    <source>
        <dbReference type="Pfam" id="PF22042"/>
    </source>
</evidence>
<dbReference type="FunFam" id="2.40.30.10:FF:000040">
    <property type="entry name" value="Peptide chain release factor 3"/>
    <property type="match status" value="1"/>
</dbReference>
<dbReference type="CDD" id="cd03689">
    <property type="entry name" value="RF3_II"/>
    <property type="match status" value="1"/>
</dbReference>
<sequence length="237" mass="26530">MAPCPGPQQAVTRIVQPSEKEFSGFVFKVQANMNPAHRDRIAFLRICSGQFTRGMKVKHHRIGREITLANATIFMAQDRANVEEAWPGDIIGLHNHGTIKIGDTFTSGEELKFTGIPNFAPEHFRRVILKNPLKMKQLQKGLIQLAEEGAIQVFRPLIGSDYIMGAVGVLQFEVTIARLKNEYGVDAIYEPVDHGTARWVSCKDKKKLAHFESKNQGALARDAEGFLTYLAQKDENI</sequence>
<dbReference type="FunFam" id="3.30.70.3280:FF:000001">
    <property type="entry name" value="Peptide chain release factor 3"/>
    <property type="match status" value="1"/>
</dbReference>
<dbReference type="InterPro" id="IPR004548">
    <property type="entry name" value="PrfC"/>
</dbReference>
<dbReference type="InterPro" id="IPR009000">
    <property type="entry name" value="Transl_B-barrel_sf"/>
</dbReference>
<dbReference type="Pfam" id="PF16658">
    <property type="entry name" value="RF3_C"/>
    <property type="match status" value="1"/>
</dbReference>
<evidence type="ECO:0000259" key="6">
    <source>
        <dbReference type="Pfam" id="PF16658"/>
    </source>
</evidence>
<dbReference type="InterPro" id="IPR053905">
    <property type="entry name" value="EF-G-like_DII"/>
</dbReference>
<comment type="subcellular location">
    <subcellularLocation>
        <location evidence="1">Cytoplasm</location>
    </subcellularLocation>
</comment>
<gene>
    <name evidence="8" type="ORF">CTOB1V02_LOCUS13335</name>
</gene>
<dbReference type="InterPro" id="IPR035647">
    <property type="entry name" value="EFG_III/V"/>
</dbReference>
<evidence type="ECO:0000256" key="2">
    <source>
        <dbReference type="ARBA" id="ARBA00022490"/>
    </source>
</evidence>
<dbReference type="PANTHER" id="PTHR43556:SF2">
    <property type="entry name" value="PEPTIDE CHAIN RELEASE FACTOR RF3"/>
    <property type="match status" value="1"/>
</dbReference>
<protein>
    <recommendedName>
        <fullName evidence="9">Peptide chain release factor 3</fullName>
    </recommendedName>
</protein>
<dbReference type="OrthoDB" id="5412554at2759"/>
<evidence type="ECO:0000256" key="3">
    <source>
        <dbReference type="ARBA" id="ARBA00022741"/>
    </source>
</evidence>
<reference evidence="8" key="1">
    <citation type="submission" date="2020-11" db="EMBL/GenBank/DDBJ databases">
        <authorList>
            <person name="Tran Van P."/>
        </authorList>
    </citation>
    <scope>NUCLEOTIDE SEQUENCE</scope>
</reference>
<dbReference type="Gene3D" id="3.40.50.300">
    <property type="entry name" value="P-loop containing nucleotide triphosphate hydrolases"/>
    <property type="match status" value="1"/>
</dbReference>
<evidence type="ECO:0000313" key="8">
    <source>
        <dbReference type="EMBL" id="CAD7235520.1"/>
    </source>
</evidence>
<dbReference type="GO" id="GO:0005525">
    <property type="term" value="F:GTP binding"/>
    <property type="evidence" value="ECO:0007669"/>
    <property type="project" value="UniProtKB-KW"/>
</dbReference>
<dbReference type="InterPro" id="IPR032090">
    <property type="entry name" value="RF3_C"/>
</dbReference>
<dbReference type="InterPro" id="IPR027417">
    <property type="entry name" value="P-loop_NTPase"/>
</dbReference>
<evidence type="ECO:0000256" key="4">
    <source>
        <dbReference type="ARBA" id="ARBA00022917"/>
    </source>
</evidence>
<keyword evidence="3" id="KW-0547">Nucleotide-binding</keyword>
<evidence type="ECO:0008006" key="9">
    <source>
        <dbReference type="Google" id="ProtNLM"/>
    </source>
</evidence>
<dbReference type="Pfam" id="PF22042">
    <property type="entry name" value="EF-G_D2"/>
    <property type="match status" value="1"/>
</dbReference>
<proteinExistence type="predicted"/>
<dbReference type="GO" id="GO:0005829">
    <property type="term" value="C:cytosol"/>
    <property type="evidence" value="ECO:0007669"/>
    <property type="project" value="TreeGrafter"/>
</dbReference>
<dbReference type="SUPFAM" id="SSF54980">
    <property type="entry name" value="EF-G C-terminal domain-like"/>
    <property type="match status" value="1"/>
</dbReference>
<evidence type="ECO:0000256" key="1">
    <source>
        <dbReference type="ARBA" id="ARBA00004496"/>
    </source>
</evidence>
<dbReference type="GO" id="GO:0003924">
    <property type="term" value="F:GTPase activity"/>
    <property type="evidence" value="ECO:0007669"/>
    <property type="project" value="InterPro"/>
</dbReference>
<dbReference type="AlphaFoldDB" id="A0A7R8ZXL2"/>
<keyword evidence="4" id="KW-0648">Protein biosynthesis</keyword>
<dbReference type="CDD" id="cd16259">
    <property type="entry name" value="RF3_III"/>
    <property type="match status" value="1"/>
</dbReference>
<accession>A0A7R8ZXL2</accession>
<name>A0A7R8ZXL2_9CRUS</name>
<dbReference type="GO" id="GO:0016150">
    <property type="term" value="F:translation release factor activity, codon nonspecific"/>
    <property type="evidence" value="ECO:0007669"/>
    <property type="project" value="TreeGrafter"/>
</dbReference>
<feature type="domain" description="Peptide chain release factor 3 C-terminal" evidence="6">
    <location>
        <begin position="113"/>
        <end position="234"/>
    </location>
</feature>
<dbReference type="PANTHER" id="PTHR43556">
    <property type="entry name" value="PEPTIDE CHAIN RELEASE FACTOR RF3"/>
    <property type="match status" value="1"/>
</dbReference>
<organism evidence="8">
    <name type="scientific">Cyprideis torosa</name>
    <dbReference type="NCBI Taxonomy" id="163714"/>
    <lineage>
        <taxon>Eukaryota</taxon>
        <taxon>Metazoa</taxon>
        <taxon>Ecdysozoa</taxon>
        <taxon>Arthropoda</taxon>
        <taxon>Crustacea</taxon>
        <taxon>Oligostraca</taxon>
        <taxon>Ostracoda</taxon>
        <taxon>Podocopa</taxon>
        <taxon>Podocopida</taxon>
        <taxon>Cytherocopina</taxon>
        <taxon>Cytheroidea</taxon>
        <taxon>Cytherideidae</taxon>
        <taxon>Cyprideis</taxon>
    </lineage>
</organism>
<dbReference type="SUPFAM" id="SSF50447">
    <property type="entry name" value="Translation proteins"/>
    <property type="match status" value="1"/>
</dbReference>
<evidence type="ECO:0000256" key="5">
    <source>
        <dbReference type="ARBA" id="ARBA00023134"/>
    </source>
</evidence>
<dbReference type="InterPro" id="IPR038467">
    <property type="entry name" value="RF3_dom_3_sf"/>
</dbReference>